<proteinExistence type="predicted"/>
<dbReference type="RefSeq" id="WP_163960704.1">
    <property type="nucleotide sequence ID" value="NZ_JAAIVB010000011.1"/>
</dbReference>
<dbReference type="AlphaFoldDB" id="A0A6B3SH74"/>
<evidence type="ECO:0000313" key="2">
    <source>
        <dbReference type="Proteomes" id="UP000482155"/>
    </source>
</evidence>
<accession>A0A6B3SH74</accession>
<dbReference type="EMBL" id="JAAIVB010000011">
    <property type="protein sequence ID" value="NEX60211.1"/>
    <property type="molecule type" value="Genomic_DNA"/>
</dbReference>
<reference evidence="1 2" key="1">
    <citation type="submission" date="2020-02" db="EMBL/GenBank/DDBJ databases">
        <authorList>
            <person name="Kim M.K."/>
        </authorList>
    </citation>
    <scope>NUCLEOTIDE SEQUENCE [LARGE SCALE GENOMIC DNA]</scope>
    <source>
        <strain evidence="1 2">17J57-3</strain>
    </source>
</reference>
<name>A0A6B3SH74_9BURK</name>
<keyword evidence="2" id="KW-1185">Reference proteome</keyword>
<dbReference type="Proteomes" id="UP000482155">
    <property type="component" value="Unassembled WGS sequence"/>
</dbReference>
<sequence>MGLATLMHYHTVAGMLLPVNNSVVDAALKKAAEQVGEAAWRSGFTGFTKGGATEVARSHLELIGVKPRPVTGAWSSIKLATTKDDAGNEYHKIRIGFDAKEGNVIVSLDADSEIAQRLAQKLLNAAPGEVLTLNPFSALVNKGGRAYANHAVGLKRADGTEVTAPPNLWVQAQAMADAAEATLKGLNITDRATINKVKATKKAEFHLWLYRDKLIPQFEVAA</sequence>
<protein>
    <submittedName>
        <fullName evidence="1">Uncharacterized protein</fullName>
    </submittedName>
</protein>
<gene>
    <name evidence="1" type="ORF">G3574_03885</name>
</gene>
<comment type="caution">
    <text evidence="1">The sequence shown here is derived from an EMBL/GenBank/DDBJ whole genome shotgun (WGS) entry which is preliminary data.</text>
</comment>
<evidence type="ECO:0000313" key="1">
    <source>
        <dbReference type="EMBL" id="NEX60211.1"/>
    </source>
</evidence>
<organism evidence="1 2">
    <name type="scientific">Noviherbaspirillum galbum</name>
    <dbReference type="NCBI Taxonomy" id="2709383"/>
    <lineage>
        <taxon>Bacteria</taxon>
        <taxon>Pseudomonadati</taxon>
        <taxon>Pseudomonadota</taxon>
        <taxon>Betaproteobacteria</taxon>
        <taxon>Burkholderiales</taxon>
        <taxon>Oxalobacteraceae</taxon>
        <taxon>Noviherbaspirillum</taxon>
    </lineage>
</organism>